<dbReference type="Proteomes" id="UP000548326">
    <property type="component" value="Unassembled WGS sequence"/>
</dbReference>
<evidence type="ECO:0000313" key="2">
    <source>
        <dbReference type="Proteomes" id="UP000548326"/>
    </source>
</evidence>
<dbReference type="EMBL" id="JACHCA010000002">
    <property type="protein sequence ID" value="MBB6126729.1"/>
    <property type="molecule type" value="Genomic_DNA"/>
</dbReference>
<reference evidence="1 2" key="1">
    <citation type="submission" date="2020-08" db="EMBL/GenBank/DDBJ databases">
        <title>Genomic Encyclopedia of Type Strains, Phase IV (KMG-V): Genome sequencing to study the core and pangenomes of soil and plant-associated prokaryotes.</title>
        <authorList>
            <person name="Whitman W."/>
        </authorList>
    </citation>
    <scope>NUCLEOTIDE SEQUENCE [LARGE SCALE GENOMIC DNA]</scope>
    <source>
        <strain evidence="1 2">MP601</strain>
    </source>
</reference>
<name>A0A841J6B0_9SPHI</name>
<proteinExistence type="predicted"/>
<evidence type="ECO:0000313" key="1">
    <source>
        <dbReference type="EMBL" id="MBB6126729.1"/>
    </source>
</evidence>
<gene>
    <name evidence="1" type="ORF">HDF22_000834</name>
</gene>
<sequence>MTTHSYLTREAKAFVKRINGPDEIVRVVPGYPPGKVAQCYQLYTAFEEKPDSLGCILFDEQGYWIYDGDLLSIEEQEQLANFIINYVERL</sequence>
<dbReference type="AlphaFoldDB" id="A0A841J6B0"/>
<accession>A0A841J6B0</accession>
<dbReference type="RefSeq" id="WP_183585818.1">
    <property type="nucleotide sequence ID" value="NZ_JACHCA010000002.1"/>
</dbReference>
<comment type="caution">
    <text evidence="1">The sequence shown here is derived from an EMBL/GenBank/DDBJ whole genome shotgun (WGS) entry which is preliminary data.</text>
</comment>
<organism evidence="1 2">
    <name type="scientific">Mucilaginibacter lappiensis</name>
    <dbReference type="NCBI Taxonomy" id="354630"/>
    <lineage>
        <taxon>Bacteria</taxon>
        <taxon>Pseudomonadati</taxon>
        <taxon>Bacteroidota</taxon>
        <taxon>Sphingobacteriia</taxon>
        <taxon>Sphingobacteriales</taxon>
        <taxon>Sphingobacteriaceae</taxon>
        <taxon>Mucilaginibacter</taxon>
    </lineage>
</organism>
<protein>
    <submittedName>
        <fullName evidence="1">Uncharacterized protein</fullName>
    </submittedName>
</protein>